<feature type="region of interest" description="Disordered" evidence="4">
    <location>
        <begin position="187"/>
        <end position="228"/>
    </location>
</feature>
<comment type="similarity">
    <text evidence="3">Belongs to the GRAS family.</text>
</comment>
<keyword evidence="6" id="KW-1185">Reference proteome</keyword>
<reference evidence="5" key="1">
    <citation type="submission" date="2022-04" db="EMBL/GenBank/DDBJ databases">
        <title>Carnegiea gigantea Genome sequencing and assembly v2.</title>
        <authorList>
            <person name="Copetti D."/>
            <person name="Sanderson M.J."/>
            <person name="Burquez A."/>
            <person name="Wojciechowski M.F."/>
        </authorList>
    </citation>
    <scope>NUCLEOTIDE SEQUENCE</scope>
    <source>
        <strain evidence="5">SGP5-SGP5p</strain>
        <tissue evidence="5">Aerial part</tissue>
    </source>
</reference>
<feature type="compositionally biased region" description="Polar residues" evidence="4">
    <location>
        <begin position="55"/>
        <end position="80"/>
    </location>
</feature>
<comment type="caution">
    <text evidence="5">The sequence shown here is derived from an EMBL/GenBank/DDBJ whole genome shotgun (WGS) entry which is preliminary data.</text>
</comment>
<dbReference type="PANTHER" id="PTHR31636">
    <property type="entry name" value="OSJNBA0084A10.13 PROTEIN-RELATED"/>
    <property type="match status" value="1"/>
</dbReference>
<keyword evidence="2" id="KW-0804">Transcription</keyword>
<dbReference type="AlphaFoldDB" id="A0A9Q1KR97"/>
<evidence type="ECO:0000313" key="5">
    <source>
        <dbReference type="EMBL" id="KAJ8449396.1"/>
    </source>
</evidence>
<dbReference type="Proteomes" id="UP001153076">
    <property type="component" value="Unassembled WGS sequence"/>
</dbReference>
<dbReference type="EMBL" id="JAKOGI010000022">
    <property type="protein sequence ID" value="KAJ8449396.1"/>
    <property type="molecule type" value="Genomic_DNA"/>
</dbReference>
<evidence type="ECO:0000313" key="6">
    <source>
        <dbReference type="Proteomes" id="UP001153076"/>
    </source>
</evidence>
<gene>
    <name evidence="5" type="ORF">Cgig2_002528</name>
</gene>
<accession>A0A9Q1KR97</accession>
<feature type="compositionally biased region" description="Low complexity" evidence="4">
    <location>
        <begin position="87"/>
        <end position="109"/>
    </location>
</feature>
<evidence type="ECO:0000256" key="1">
    <source>
        <dbReference type="ARBA" id="ARBA00023015"/>
    </source>
</evidence>
<evidence type="ECO:0000256" key="3">
    <source>
        <dbReference type="PROSITE-ProRule" id="PRU01191"/>
    </source>
</evidence>
<evidence type="ECO:0000256" key="4">
    <source>
        <dbReference type="SAM" id="MobiDB-lite"/>
    </source>
</evidence>
<dbReference type="InterPro" id="IPR005202">
    <property type="entry name" value="TF_GRAS"/>
</dbReference>
<dbReference type="PROSITE" id="PS50985">
    <property type="entry name" value="GRAS"/>
    <property type="match status" value="1"/>
</dbReference>
<feature type="region of interest" description="Leucine repeat II (LRII)" evidence="3">
    <location>
        <begin position="566"/>
        <end position="598"/>
    </location>
</feature>
<dbReference type="OrthoDB" id="666726at2759"/>
<comment type="caution">
    <text evidence="3">Lacks conserved residue(s) required for the propagation of feature annotation.</text>
</comment>
<feature type="region of interest" description="SAW" evidence="3">
    <location>
        <begin position="700"/>
        <end position="771"/>
    </location>
</feature>
<name>A0A9Q1KR97_9CARY</name>
<feature type="short sequence motif" description="VHIID" evidence="3">
    <location>
        <begin position="518"/>
        <end position="522"/>
    </location>
</feature>
<evidence type="ECO:0000256" key="2">
    <source>
        <dbReference type="ARBA" id="ARBA00023163"/>
    </source>
</evidence>
<keyword evidence="1" id="KW-0805">Transcription regulation</keyword>
<sequence length="772" mass="83191">MMRAMPYNLQGKGVVEVSSICIPQISSPASRWKTNNNNLDDKFQQQQEEIEQLQSTGGTFLSPDNTNTNISTTPRATSSVDSEHTSTLDTTGPPTSTSSSFKSSSTANTAGVADPACTPKEDWDVSGGAAGGGGGDGGGGGLGLEEWDSMFPNGEGALLPWIMGEADDMGMGLKHLLQSGNPVDYEGNAGLGVVDQGSGFETLSPPPPQPAASESNGGGANLGFPGNNGKISSISPNCSSGILNGKVNNNGLNPNCNPQAQGSLLGLIQGATGVHPHPDVGDEKPQILNPHLVMNPQQAQSLANPSFLMPSLGYYQLEQHLFQPQAKRLNTGAVLDPNLVQLAKNPFADQGHELLLRKQHQQLGLQPLPLGLGPQLVPPQKPVMGSKQGNPQHYPLHVHQQLQLQEQAVKDQLFKAADLIQTGSFSLAQEILARLNHQLSLPAKPLIRAALYVKEALQMLLLMSNPVAAPPSKILTPYDVVHKMSAYKVFSEVCPITQFVNFTCTQAILEALDDSDAIHIIDFDIGCGAQWASLIQELPLRKRGAPSLKITAIAPMLTSSPFEIRLVCENLVQFANDIGVACELQVVNFDLFDPSSPSMPNISTAEDESIAVSIPIWASSIRPSVLPSILRFIKQKSPKIVVSFDRGFDRFDVPFPQHLLHTLESCTNLLDSLDGLNVASDIVSKVEKFFVQPRIENAVLGRVHAPDKMPHWKNLFASAGFLPLQFSNFTETQADYVVKRTPARGFHVEKRQASLILSWQRQELLAASAWKC</sequence>
<organism evidence="5 6">
    <name type="scientific">Carnegiea gigantea</name>
    <dbReference type="NCBI Taxonomy" id="171969"/>
    <lineage>
        <taxon>Eukaryota</taxon>
        <taxon>Viridiplantae</taxon>
        <taxon>Streptophyta</taxon>
        <taxon>Embryophyta</taxon>
        <taxon>Tracheophyta</taxon>
        <taxon>Spermatophyta</taxon>
        <taxon>Magnoliopsida</taxon>
        <taxon>eudicotyledons</taxon>
        <taxon>Gunneridae</taxon>
        <taxon>Pentapetalae</taxon>
        <taxon>Caryophyllales</taxon>
        <taxon>Cactineae</taxon>
        <taxon>Cactaceae</taxon>
        <taxon>Cactoideae</taxon>
        <taxon>Echinocereeae</taxon>
        <taxon>Carnegiea</taxon>
    </lineage>
</organism>
<feature type="region of interest" description="VHIID" evidence="3">
    <location>
        <begin position="487"/>
        <end position="552"/>
    </location>
</feature>
<feature type="compositionally biased region" description="Gly residues" evidence="4">
    <location>
        <begin position="128"/>
        <end position="143"/>
    </location>
</feature>
<feature type="region of interest" description="Disordered" evidence="4">
    <location>
        <begin position="48"/>
        <end position="148"/>
    </location>
</feature>
<dbReference type="Pfam" id="PF03514">
    <property type="entry name" value="GRAS"/>
    <property type="match status" value="1"/>
</dbReference>
<protein>
    <submittedName>
        <fullName evidence="5">Uncharacterized protein</fullName>
    </submittedName>
</protein>
<proteinExistence type="inferred from homology"/>